<dbReference type="Pfam" id="PF13487">
    <property type="entry name" value="HD_5"/>
    <property type="match status" value="1"/>
</dbReference>
<dbReference type="PANTHER" id="PTHR43155">
    <property type="entry name" value="CYCLIC DI-GMP PHOSPHODIESTERASE PA4108-RELATED"/>
    <property type="match status" value="1"/>
</dbReference>
<dbReference type="OrthoDB" id="49429at2"/>
<evidence type="ECO:0000259" key="1">
    <source>
        <dbReference type="PROSITE" id="PS51832"/>
    </source>
</evidence>
<dbReference type="PANTHER" id="PTHR43155:SF2">
    <property type="entry name" value="CYCLIC DI-GMP PHOSPHODIESTERASE PA4108"/>
    <property type="match status" value="1"/>
</dbReference>
<dbReference type="CDD" id="cd00077">
    <property type="entry name" value="HDc"/>
    <property type="match status" value="1"/>
</dbReference>
<dbReference type="PROSITE" id="PS51832">
    <property type="entry name" value="HD_GYP"/>
    <property type="match status" value="1"/>
</dbReference>
<reference evidence="2 3" key="1">
    <citation type="submission" date="2014-02" db="EMBL/GenBank/DDBJ databases">
        <title>Kosmotoga genome sequencing.</title>
        <authorList>
            <person name="Pollo S.M."/>
            <person name="Charchuk R."/>
            <person name="Nesbo C.L."/>
        </authorList>
    </citation>
    <scope>NUCLEOTIDE SEQUENCE [LARGE SCALE GENOMIC DNA]</scope>
    <source>
        <strain evidence="2 3">S304</strain>
    </source>
</reference>
<dbReference type="InterPro" id="IPR037522">
    <property type="entry name" value="HD_GYP_dom"/>
</dbReference>
<gene>
    <name evidence="2" type="ORF">AT15_08150</name>
</gene>
<dbReference type="EMBL" id="JFHK01000004">
    <property type="protein sequence ID" value="OAA31455.1"/>
    <property type="molecule type" value="Genomic_DNA"/>
</dbReference>
<dbReference type="PATRIC" id="fig|1453497.3.peg.1619"/>
<sequence length="97" mass="10899">MNETQFIPEVAEIILQHHERLDGSGYPYGLKGDEISIEARIIAVADVFDAMTSHRPYRPAFSYKETISEIKSKSGKLYDVAVVEALVDLLENGFILK</sequence>
<dbReference type="Proteomes" id="UP000077339">
    <property type="component" value="Unassembled WGS sequence"/>
</dbReference>
<evidence type="ECO:0000313" key="3">
    <source>
        <dbReference type="Proteomes" id="UP000077339"/>
    </source>
</evidence>
<proteinExistence type="predicted"/>
<organism evidence="2 3">
    <name type="scientific">Kosmotoga arenicorallina S304</name>
    <dbReference type="NCBI Taxonomy" id="1453497"/>
    <lineage>
        <taxon>Bacteria</taxon>
        <taxon>Thermotogati</taxon>
        <taxon>Thermotogota</taxon>
        <taxon>Thermotogae</taxon>
        <taxon>Kosmotogales</taxon>
        <taxon>Kosmotogaceae</taxon>
        <taxon>Kosmotoga</taxon>
    </lineage>
</organism>
<evidence type="ECO:0000313" key="2">
    <source>
        <dbReference type="EMBL" id="OAA31455.1"/>
    </source>
</evidence>
<dbReference type="AlphaFoldDB" id="A0A182C7D1"/>
<feature type="domain" description="HD-GYP" evidence="1">
    <location>
        <begin position="1"/>
        <end position="97"/>
    </location>
</feature>
<keyword evidence="3" id="KW-1185">Reference proteome</keyword>
<name>A0A182C7D1_9BACT</name>
<dbReference type="RefSeq" id="WP_068346620.1">
    <property type="nucleotide sequence ID" value="NZ_JFHK01000004.1"/>
</dbReference>
<protein>
    <recommendedName>
        <fullName evidence="1">HD-GYP domain-containing protein</fullName>
    </recommendedName>
</protein>
<dbReference type="Gene3D" id="1.10.3210.10">
    <property type="entry name" value="Hypothetical protein af1432"/>
    <property type="match status" value="1"/>
</dbReference>
<dbReference type="SUPFAM" id="SSF109604">
    <property type="entry name" value="HD-domain/PDEase-like"/>
    <property type="match status" value="1"/>
</dbReference>
<comment type="caution">
    <text evidence="2">The sequence shown here is derived from an EMBL/GenBank/DDBJ whole genome shotgun (WGS) entry which is preliminary data.</text>
</comment>
<accession>A0A182C7D1</accession>
<dbReference type="InterPro" id="IPR003607">
    <property type="entry name" value="HD/PDEase_dom"/>
</dbReference>
<dbReference type="STRING" id="1453497.AT15_08150"/>